<name>A0A1F7SGX5_9BACT</name>
<reference evidence="1 2" key="1">
    <citation type="journal article" date="2016" name="Nat. Commun.">
        <title>Thousands of microbial genomes shed light on interconnected biogeochemical processes in an aquifer system.</title>
        <authorList>
            <person name="Anantharaman K."/>
            <person name="Brown C.T."/>
            <person name="Hug L.A."/>
            <person name="Sharon I."/>
            <person name="Castelle C.J."/>
            <person name="Probst A.J."/>
            <person name="Thomas B.C."/>
            <person name="Singh A."/>
            <person name="Wilkins M.J."/>
            <person name="Karaoz U."/>
            <person name="Brodie E.L."/>
            <person name="Williams K.H."/>
            <person name="Hubbard S.S."/>
            <person name="Banfield J.F."/>
        </authorList>
    </citation>
    <scope>NUCLEOTIDE SEQUENCE [LARGE SCALE GENOMIC DNA]</scope>
</reference>
<accession>A0A1F7SGX5</accession>
<protein>
    <submittedName>
        <fullName evidence="1">Uncharacterized protein</fullName>
    </submittedName>
</protein>
<evidence type="ECO:0000313" key="2">
    <source>
        <dbReference type="Proteomes" id="UP000178082"/>
    </source>
</evidence>
<dbReference type="AlphaFoldDB" id="A0A1F7SGX5"/>
<evidence type="ECO:0000313" key="1">
    <source>
        <dbReference type="EMBL" id="OGL53009.1"/>
    </source>
</evidence>
<proteinExistence type="predicted"/>
<organism evidence="1 2">
    <name type="scientific">Candidatus Schekmanbacteria bacterium RIFCSPLOWO2_12_FULL_38_15</name>
    <dbReference type="NCBI Taxonomy" id="1817883"/>
    <lineage>
        <taxon>Bacteria</taxon>
        <taxon>Candidatus Schekmaniibacteriota</taxon>
    </lineage>
</organism>
<comment type="caution">
    <text evidence="1">The sequence shown here is derived from an EMBL/GenBank/DDBJ whole genome shotgun (WGS) entry which is preliminary data.</text>
</comment>
<gene>
    <name evidence="1" type="ORF">A3G31_08835</name>
</gene>
<dbReference type="Proteomes" id="UP000178082">
    <property type="component" value="Unassembled WGS sequence"/>
</dbReference>
<sequence>MKEVERFLVEKRNGGLMIFHKEWLLIEKWESMGIPVNIVKEGIDNAIEGLNFSKKGKIMTVPTLEYCEKHILKYWKDFKENKTGKSEVLEEMKEPENYNQNFLNFLQSLRGNIEEEMKTLEKKDLSIAEKLKDMLLSGIEKIEENTKGLKIKNIEKLIEEIESLDSMVLNKAKQMIDENTFLSLREECEKKLLPYRKKMEEKDYNESLKAMVDSRLRRKFGFRTLLDIDF</sequence>
<dbReference type="STRING" id="1817883.A3G31_08835"/>
<dbReference type="EMBL" id="MGDI01000028">
    <property type="protein sequence ID" value="OGL53009.1"/>
    <property type="molecule type" value="Genomic_DNA"/>
</dbReference>